<evidence type="ECO:0000256" key="5">
    <source>
        <dbReference type="ARBA" id="ARBA00022533"/>
    </source>
</evidence>
<dbReference type="OrthoDB" id="10257085at2759"/>
<keyword evidence="8" id="KW-0547">Nucleotide-binding</keyword>
<dbReference type="FunFam" id="3.40.50.2020:FF:000003">
    <property type="entry name" value="Uracil phosphoribosyltransferase"/>
    <property type="match status" value="1"/>
</dbReference>
<dbReference type="NCBIfam" id="NF001097">
    <property type="entry name" value="PRK00129.1"/>
    <property type="match status" value="1"/>
</dbReference>
<dbReference type="Proteomes" id="UP000053890">
    <property type="component" value="Unassembled WGS sequence"/>
</dbReference>
<dbReference type="AlphaFoldDB" id="A0A0P9H0R7"/>
<comment type="similarity">
    <text evidence="3">Belongs to the UPRTase family.</text>
</comment>
<dbReference type="PANTHER" id="PTHR32315">
    <property type="entry name" value="ADENINE PHOSPHORIBOSYLTRANSFERASE"/>
    <property type="match status" value="1"/>
</dbReference>
<keyword evidence="5" id="KW-0021">Allosteric enzyme</keyword>
<dbReference type="SUPFAM" id="SSF53271">
    <property type="entry name" value="PRTase-like"/>
    <property type="match status" value="1"/>
</dbReference>
<evidence type="ECO:0000313" key="12">
    <source>
        <dbReference type="EMBL" id="KPV73462.1"/>
    </source>
</evidence>
<dbReference type="GO" id="GO:0005525">
    <property type="term" value="F:GTP binding"/>
    <property type="evidence" value="ECO:0007669"/>
    <property type="project" value="UniProtKB-KW"/>
</dbReference>
<keyword evidence="6" id="KW-0328">Glycosyltransferase</keyword>
<dbReference type="GO" id="GO:0004845">
    <property type="term" value="F:uracil phosphoribosyltransferase activity"/>
    <property type="evidence" value="ECO:0007669"/>
    <property type="project" value="UniProtKB-EC"/>
</dbReference>
<evidence type="ECO:0000256" key="6">
    <source>
        <dbReference type="ARBA" id="ARBA00022676"/>
    </source>
</evidence>
<accession>A0A0P9H0R7</accession>
<evidence type="ECO:0000313" key="13">
    <source>
        <dbReference type="Proteomes" id="UP000053890"/>
    </source>
</evidence>
<dbReference type="EC" id="2.4.2.9" evidence="4"/>
<dbReference type="InterPro" id="IPR050054">
    <property type="entry name" value="UPRTase/APRTase"/>
</dbReference>
<dbReference type="Gene3D" id="3.40.50.2020">
    <property type="match status" value="1"/>
</dbReference>
<evidence type="ECO:0000256" key="3">
    <source>
        <dbReference type="ARBA" id="ARBA00009516"/>
    </source>
</evidence>
<dbReference type="GO" id="GO:0005737">
    <property type="term" value="C:cytoplasm"/>
    <property type="evidence" value="ECO:0007669"/>
    <property type="project" value="UniProtKB-ARBA"/>
</dbReference>
<organism evidence="12 13">
    <name type="scientific">Rhodotorula graminis (strain WP1)</name>
    <dbReference type="NCBI Taxonomy" id="578459"/>
    <lineage>
        <taxon>Eukaryota</taxon>
        <taxon>Fungi</taxon>
        <taxon>Dikarya</taxon>
        <taxon>Basidiomycota</taxon>
        <taxon>Pucciniomycotina</taxon>
        <taxon>Microbotryomycetes</taxon>
        <taxon>Sporidiobolales</taxon>
        <taxon>Sporidiobolaceae</taxon>
        <taxon>Rhodotorula</taxon>
    </lineage>
</organism>
<dbReference type="PANTHER" id="PTHR32315:SF4">
    <property type="entry name" value="URACIL PHOSPHORIBOSYLTRANSFERASE, CHLOROPLASTIC"/>
    <property type="match status" value="1"/>
</dbReference>
<reference evidence="12 13" key="1">
    <citation type="journal article" date="2015" name="Front. Microbiol.">
        <title>Genome sequence of the plant growth promoting endophytic yeast Rhodotorula graminis WP1.</title>
        <authorList>
            <person name="Firrincieli A."/>
            <person name="Otillar R."/>
            <person name="Salamov A."/>
            <person name="Schmutz J."/>
            <person name="Khan Z."/>
            <person name="Redman R.S."/>
            <person name="Fleck N.D."/>
            <person name="Lindquist E."/>
            <person name="Grigoriev I.V."/>
            <person name="Doty S.L."/>
        </authorList>
    </citation>
    <scope>NUCLEOTIDE SEQUENCE [LARGE SCALE GENOMIC DNA]</scope>
    <source>
        <strain evidence="12 13">WP1</strain>
    </source>
</reference>
<dbReference type="InterPro" id="IPR029057">
    <property type="entry name" value="PRTase-like"/>
</dbReference>
<proteinExistence type="inferred from homology"/>
<protein>
    <recommendedName>
        <fullName evidence="4">uracil phosphoribosyltransferase</fullName>
        <ecNumber evidence="4">2.4.2.9</ecNumber>
    </recommendedName>
    <alternativeName>
        <fullName evidence="10">UMP pyrophosphorylase</fullName>
    </alternativeName>
</protein>
<dbReference type="EMBL" id="KQ474082">
    <property type="protein sequence ID" value="KPV73462.1"/>
    <property type="molecule type" value="Genomic_DNA"/>
</dbReference>
<evidence type="ECO:0000256" key="1">
    <source>
        <dbReference type="ARBA" id="ARBA00001946"/>
    </source>
</evidence>
<gene>
    <name evidence="12" type="ORF">RHOBADRAFT_45425</name>
</gene>
<evidence type="ECO:0000256" key="10">
    <source>
        <dbReference type="ARBA" id="ARBA00031082"/>
    </source>
</evidence>
<sequence>MSVNVLSHPIVQAKLSELRDARTSSHRFRALVKELSTVLGIEASRDLPVKDVPGLKSPIASFTGKAIAPRVGLTPILRAGIGMTDPMLDLFPDASVFYLGLFREKVSLQPVEYYQKLPKTVTVDTLFLLDPLIATGGTAIAAISILLDWGLDVSQIKLLCILGSKPGLQKVAEAYPGLDIYACAVDEELTEDGYIVPGLGDSGDRLFSTQP</sequence>
<evidence type="ECO:0000259" key="11">
    <source>
        <dbReference type="Pfam" id="PF14681"/>
    </source>
</evidence>
<dbReference type="GeneID" id="28975052"/>
<evidence type="ECO:0000256" key="8">
    <source>
        <dbReference type="ARBA" id="ARBA00022741"/>
    </source>
</evidence>
<comment type="cofactor">
    <cofactor evidence="1">
        <name>Mg(2+)</name>
        <dbReference type="ChEBI" id="CHEBI:18420"/>
    </cofactor>
</comment>
<dbReference type="STRING" id="578459.A0A0P9H0R7"/>
<dbReference type="Pfam" id="PF14681">
    <property type="entry name" value="UPRTase"/>
    <property type="match status" value="1"/>
</dbReference>
<keyword evidence="13" id="KW-1185">Reference proteome</keyword>
<dbReference type="OMA" id="KPAHIKQ"/>
<evidence type="ECO:0000256" key="7">
    <source>
        <dbReference type="ARBA" id="ARBA00022679"/>
    </source>
</evidence>
<dbReference type="CDD" id="cd06223">
    <property type="entry name" value="PRTases_typeI"/>
    <property type="match status" value="1"/>
</dbReference>
<dbReference type="RefSeq" id="XP_018269511.1">
    <property type="nucleotide sequence ID" value="XM_018414604.1"/>
</dbReference>
<dbReference type="InterPro" id="IPR000836">
    <property type="entry name" value="PRTase_dom"/>
</dbReference>
<comment type="pathway">
    <text evidence="2">Pyrimidine metabolism; UMP biosynthesis via salvage pathway; UMP from uracil: step 1/1.</text>
</comment>
<keyword evidence="9" id="KW-0342">GTP-binding</keyword>
<feature type="domain" description="Phosphoribosyltransferase" evidence="11">
    <location>
        <begin position="5"/>
        <end position="209"/>
    </location>
</feature>
<evidence type="ECO:0000256" key="9">
    <source>
        <dbReference type="ARBA" id="ARBA00023134"/>
    </source>
</evidence>
<name>A0A0P9H0R7_RHOGW</name>
<evidence type="ECO:0000256" key="4">
    <source>
        <dbReference type="ARBA" id="ARBA00011894"/>
    </source>
</evidence>
<evidence type="ECO:0000256" key="2">
    <source>
        <dbReference type="ARBA" id="ARBA00005180"/>
    </source>
</evidence>
<keyword evidence="7" id="KW-0808">Transferase</keyword>